<gene>
    <name evidence="1" type="ORF">REIFOR_01719</name>
</gene>
<proteinExistence type="predicted"/>
<sequence>MEHSIFKQFEHLRSTMLIFARELNDQAKVQWLAPWHGLGQSATIEDILFDLWYHEDQDGRETRVYPGLIGLTRQQFTYANEINIAKDTFRSTIAQIKELDKANWREIQGRLARRYQALNDQMSREGLNRLHLKQVFRHLPLVVSRPEKVGFSWYTSGRSIKKTSKQQAYELLCKLNTDSSHIRIQLERLASLSDDEPLARVQKQAPILRANLIFADKKRRSLNVSLPLLFPHEGKGELPEFNVPPIEPPPQRTRLVRSDNRIDDDAFLPSIRVHRYASAVKRAFY</sequence>
<organism evidence="1 2">
    <name type="scientific">Reinekea forsetii</name>
    <dbReference type="NCBI Taxonomy" id="1336806"/>
    <lineage>
        <taxon>Bacteria</taxon>
        <taxon>Pseudomonadati</taxon>
        <taxon>Pseudomonadota</taxon>
        <taxon>Gammaproteobacteria</taxon>
        <taxon>Oceanospirillales</taxon>
        <taxon>Saccharospirillaceae</taxon>
        <taxon>Reinekea</taxon>
    </lineage>
</organism>
<keyword evidence="2" id="KW-1185">Reference proteome</keyword>
<dbReference type="AlphaFoldDB" id="A0A2K8KQ32"/>
<name>A0A2K8KQ32_9GAMM</name>
<dbReference type="GO" id="GO:0005737">
    <property type="term" value="C:cytoplasm"/>
    <property type="evidence" value="ECO:0007669"/>
    <property type="project" value="InterPro"/>
</dbReference>
<protein>
    <recommendedName>
        <fullName evidence="3">DNA replication terminus site-binding protein</fullName>
    </recommendedName>
</protein>
<evidence type="ECO:0000313" key="2">
    <source>
        <dbReference type="Proteomes" id="UP000229757"/>
    </source>
</evidence>
<accession>A0A2K8KQ32</accession>
<evidence type="ECO:0000313" key="1">
    <source>
        <dbReference type="EMBL" id="ATX76858.1"/>
    </source>
</evidence>
<dbReference type="InterPro" id="IPR036384">
    <property type="entry name" value="Tus_sf"/>
</dbReference>
<dbReference type="SUPFAM" id="SSF56596">
    <property type="entry name" value="Replication terminator protein (Tus)"/>
    <property type="match status" value="1"/>
</dbReference>
<dbReference type="Gene3D" id="3.50.14.10">
    <property type="entry name" value="Replication terminator Tus, domain 1 superfamily/Replication terminator Tus"/>
    <property type="match status" value="1"/>
</dbReference>
<dbReference type="KEGG" id="rfo:REIFOR_01719"/>
<dbReference type="InterPro" id="IPR036381">
    <property type="entry name" value="Tus_dom1"/>
</dbReference>
<reference evidence="1 2" key="1">
    <citation type="journal article" date="2017" name="Environ. Microbiol.">
        <title>Genomic and physiological analyses of 'Reinekea forsetii' reveal a versatile opportunistic lifestyle during spring algae blooms.</title>
        <authorList>
            <person name="Avci B."/>
            <person name="Hahnke R.L."/>
            <person name="Chafee M."/>
            <person name="Fischer T."/>
            <person name="Gruber-Vodicka H."/>
            <person name="Tegetmeyer H.E."/>
            <person name="Harder J."/>
            <person name="Fuchs B.M."/>
            <person name="Amann R.I."/>
            <person name="Teeling H."/>
        </authorList>
    </citation>
    <scope>NUCLEOTIDE SEQUENCE [LARGE SCALE GENOMIC DNA]</scope>
    <source>
        <strain evidence="1 2">Hel1_31_D35</strain>
    </source>
</reference>
<dbReference type="GO" id="GO:0003677">
    <property type="term" value="F:DNA binding"/>
    <property type="evidence" value="ECO:0007669"/>
    <property type="project" value="InterPro"/>
</dbReference>
<dbReference type="Proteomes" id="UP000229757">
    <property type="component" value="Chromosome"/>
</dbReference>
<dbReference type="EMBL" id="CP011797">
    <property type="protein sequence ID" value="ATX76858.1"/>
    <property type="molecule type" value="Genomic_DNA"/>
</dbReference>
<dbReference type="GO" id="GO:0006274">
    <property type="term" value="P:DNA replication termination"/>
    <property type="evidence" value="ECO:0007669"/>
    <property type="project" value="InterPro"/>
</dbReference>
<evidence type="ECO:0008006" key="3">
    <source>
        <dbReference type="Google" id="ProtNLM"/>
    </source>
</evidence>